<organism evidence="2 3">
    <name type="scientific">Tagetes erecta</name>
    <name type="common">African marigold</name>
    <dbReference type="NCBI Taxonomy" id="13708"/>
    <lineage>
        <taxon>Eukaryota</taxon>
        <taxon>Viridiplantae</taxon>
        <taxon>Streptophyta</taxon>
        <taxon>Embryophyta</taxon>
        <taxon>Tracheophyta</taxon>
        <taxon>Spermatophyta</taxon>
        <taxon>Magnoliopsida</taxon>
        <taxon>eudicotyledons</taxon>
        <taxon>Gunneridae</taxon>
        <taxon>Pentapetalae</taxon>
        <taxon>asterids</taxon>
        <taxon>campanulids</taxon>
        <taxon>Asterales</taxon>
        <taxon>Asteraceae</taxon>
        <taxon>Asteroideae</taxon>
        <taxon>Heliantheae alliance</taxon>
        <taxon>Tageteae</taxon>
        <taxon>Tagetes</taxon>
    </lineage>
</organism>
<dbReference type="Proteomes" id="UP001229421">
    <property type="component" value="Unassembled WGS sequence"/>
</dbReference>
<dbReference type="AlphaFoldDB" id="A0AAD8KD23"/>
<evidence type="ECO:0000313" key="2">
    <source>
        <dbReference type="EMBL" id="KAK1420448.1"/>
    </source>
</evidence>
<evidence type="ECO:0000256" key="1">
    <source>
        <dbReference type="SAM" id="MobiDB-lite"/>
    </source>
</evidence>
<comment type="caution">
    <text evidence="2">The sequence shown here is derived from an EMBL/GenBank/DDBJ whole genome shotgun (WGS) entry which is preliminary data.</text>
</comment>
<proteinExistence type="predicted"/>
<feature type="compositionally biased region" description="Basic and acidic residues" evidence="1">
    <location>
        <begin position="40"/>
        <end position="50"/>
    </location>
</feature>
<accession>A0AAD8KD23</accession>
<keyword evidence="3" id="KW-1185">Reference proteome</keyword>
<reference evidence="2" key="1">
    <citation type="journal article" date="2023" name="bioRxiv">
        <title>Improved chromosome-level genome assembly for marigold (Tagetes erecta).</title>
        <authorList>
            <person name="Jiang F."/>
            <person name="Yuan L."/>
            <person name="Wang S."/>
            <person name="Wang H."/>
            <person name="Xu D."/>
            <person name="Wang A."/>
            <person name="Fan W."/>
        </authorList>
    </citation>
    <scope>NUCLEOTIDE SEQUENCE</scope>
    <source>
        <strain evidence="2">WSJ</strain>
        <tissue evidence="2">Leaf</tissue>
    </source>
</reference>
<protein>
    <submittedName>
        <fullName evidence="2">Uncharacterized protein</fullName>
    </submittedName>
</protein>
<sequence>MHESPKMVRTTLTYAHTYRKKPSLERWKMYNSREKRKKKTEREREREIRAGKRLTGSGQTHKTKSIIHSHRIAVCLVCV</sequence>
<feature type="region of interest" description="Disordered" evidence="1">
    <location>
        <begin position="31"/>
        <end position="64"/>
    </location>
</feature>
<gene>
    <name evidence="2" type="ORF">QVD17_22056</name>
</gene>
<dbReference type="EMBL" id="JAUHHV010000006">
    <property type="protein sequence ID" value="KAK1420448.1"/>
    <property type="molecule type" value="Genomic_DNA"/>
</dbReference>
<name>A0AAD8KD23_TARER</name>
<evidence type="ECO:0000313" key="3">
    <source>
        <dbReference type="Proteomes" id="UP001229421"/>
    </source>
</evidence>